<dbReference type="Proteomes" id="UP000249130">
    <property type="component" value="Unassembled WGS sequence"/>
</dbReference>
<organism evidence="1 2">
    <name type="scientific">Rhodoplanes roseus</name>
    <dbReference type="NCBI Taxonomy" id="29409"/>
    <lineage>
        <taxon>Bacteria</taxon>
        <taxon>Pseudomonadati</taxon>
        <taxon>Pseudomonadota</taxon>
        <taxon>Alphaproteobacteria</taxon>
        <taxon>Hyphomicrobiales</taxon>
        <taxon>Nitrobacteraceae</taxon>
        <taxon>Rhodoplanes</taxon>
    </lineage>
</organism>
<dbReference type="EMBL" id="NPEX01000028">
    <property type="protein sequence ID" value="RAI44957.1"/>
    <property type="molecule type" value="Genomic_DNA"/>
</dbReference>
<gene>
    <name evidence="1" type="ORF">CH341_06290</name>
</gene>
<dbReference type="OrthoDB" id="8086182at2"/>
<reference evidence="1 2" key="1">
    <citation type="submission" date="2017-07" db="EMBL/GenBank/DDBJ databases">
        <title>Draft Genome Sequences of Select Purple Nonsulfur Bacteria.</title>
        <authorList>
            <person name="Lasarre B."/>
            <person name="Mckinlay J.B."/>
        </authorList>
    </citation>
    <scope>NUCLEOTIDE SEQUENCE [LARGE SCALE GENOMIC DNA]</scope>
    <source>
        <strain evidence="1 2">DSM 5909</strain>
    </source>
</reference>
<accession>A0A327L3I6</accession>
<dbReference type="RefSeq" id="WP_111418185.1">
    <property type="nucleotide sequence ID" value="NZ_NPEX01000028.1"/>
</dbReference>
<protein>
    <submittedName>
        <fullName evidence="1">Uncharacterized protein</fullName>
    </submittedName>
</protein>
<name>A0A327L3I6_9BRAD</name>
<keyword evidence="2" id="KW-1185">Reference proteome</keyword>
<comment type="caution">
    <text evidence="1">The sequence shown here is derived from an EMBL/GenBank/DDBJ whole genome shotgun (WGS) entry which is preliminary data.</text>
</comment>
<dbReference type="AlphaFoldDB" id="A0A327L3I6"/>
<proteinExistence type="predicted"/>
<evidence type="ECO:0000313" key="1">
    <source>
        <dbReference type="EMBL" id="RAI44957.1"/>
    </source>
</evidence>
<sequence length="67" mass="7456">MAAPTIALDFTPLARTLTRVRDRWTGLSVLCLRGVRAFADPYRPEAHYMRGPGPKWHAKHGGAGARR</sequence>
<evidence type="ECO:0000313" key="2">
    <source>
        <dbReference type="Proteomes" id="UP000249130"/>
    </source>
</evidence>